<gene>
    <name evidence="1" type="ORF">SAMN05421733_101114</name>
</gene>
<dbReference type="OrthoDB" id="572228at2"/>
<dbReference type="Proteomes" id="UP000242501">
    <property type="component" value="Unassembled WGS sequence"/>
</dbReference>
<dbReference type="PANTHER" id="PTHR36423">
    <property type="entry name" value="AFR070WP"/>
    <property type="match status" value="1"/>
</dbReference>
<protein>
    <submittedName>
        <fullName evidence="1">DOPA 4,5-dioxygenase</fullName>
    </submittedName>
</protein>
<dbReference type="STRING" id="1219383.SAMN05421733_101114"/>
<organism evidence="1 2">
    <name type="scientific">Acinetobacter boissieri</name>
    <dbReference type="NCBI Taxonomy" id="1219383"/>
    <lineage>
        <taxon>Bacteria</taxon>
        <taxon>Pseudomonadati</taxon>
        <taxon>Pseudomonadota</taxon>
        <taxon>Gammaproteobacteria</taxon>
        <taxon>Moraxellales</taxon>
        <taxon>Moraxellaceae</taxon>
        <taxon>Acinetobacter</taxon>
    </lineage>
</organism>
<name>A0A1G6GH10_9GAMM</name>
<dbReference type="RefSeq" id="WP_092746392.1">
    <property type="nucleotide sequence ID" value="NZ_FMYL01000001.1"/>
</dbReference>
<dbReference type="AlphaFoldDB" id="A0A1G6GH10"/>
<keyword evidence="2" id="KW-1185">Reference proteome</keyword>
<keyword evidence="1" id="KW-0560">Oxidoreductase</keyword>
<dbReference type="PANTHER" id="PTHR36423:SF2">
    <property type="entry name" value="AFR070WP"/>
    <property type="match status" value="1"/>
</dbReference>
<keyword evidence="1" id="KW-0223">Dioxygenase</keyword>
<proteinExistence type="predicted"/>
<dbReference type="SUPFAM" id="SSF143410">
    <property type="entry name" value="DOPA-like"/>
    <property type="match status" value="1"/>
</dbReference>
<dbReference type="InterPro" id="IPR023389">
    <property type="entry name" value="DOPA-like_sf"/>
</dbReference>
<dbReference type="Gene3D" id="3.30.70.1240">
    <property type="entry name" value="DOPA-like domains"/>
    <property type="match status" value="1"/>
</dbReference>
<sequence length="116" mass="13946">MDHRPDKLFLIYHLHFFFDLEETEYVHKIHEKVTNQISHLAKIFPLLLRPAGPLPKPMFMLEFSKDVMSEIILFFKQYEENYSILIHPELANEVLAHTDHSIWMGKRIPLRLEYLT</sequence>
<evidence type="ECO:0000313" key="1">
    <source>
        <dbReference type="EMBL" id="SDB81277.1"/>
    </source>
</evidence>
<evidence type="ECO:0000313" key="2">
    <source>
        <dbReference type="Proteomes" id="UP000242501"/>
    </source>
</evidence>
<accession>A0A1G6GH10</accession>
<dbReference type="GO" id="GO:0051213">
    <property type="term" value="F:dioxygenase activity"/>
    <property type="evidence" value="ECO:0007669"/>
    <property type="project" value="UniProtKB-KW"/>
</dbReference>
<dbReference type="EMBL" id="FMYL01000001">
    <property type="protein sequence ID" value="SDB81277.1"/>
    <property type="molecule type" value="Genomic_DNA"/>
</dbReference>
<dbReference type="InterPro" id="IPR014980">
    <property type="entry name" value="DOPA_dioxygen"/>
</dbReference>
<reference evidence="2" key="1">
    <citation type="submission" date="2016-09" db="EMBL/GenBank/DDBJ databases">
        <authorList>
            <person name="Varghese N."/>
            <person name="Submissions S."/>
        </authorList>
    </citation>
    <scope>NUCLEOTIDE SEQUENCE [LARGE SCALE GENOMIC DNA]</scope>
    <source>
        <strain evidence="2">ANC 4422</strain>
    </source>
</reference>
<dbReference type="Pfam" id="PF08883">
    <property type="entry name" value="DOPA_dioxygen"/>
    <property type="match status" value="1"/>
</dbReference>